<evidence type="ECO:0000313" key="2">
    <source>
        <dbReference type="EMBL" id="CCA66799.1"/>
    </source>
</evidence>
<evidence type="ECO:0000313" key="3">
    <source>
        <dbReference type="Proteomes" id="UP000007148"/>
    </source>
</evidence>
<comment type="caution">
    <text evidence="2">The sequence shown here is derived from an EMBL/GenBank/DDBJ whole genome shotgun (WGS) entry which is preliminary data.</text>
</comment>
<organism evidence="2 3">
    <name type="scientific">Serendipita indica (strain DSM 11827)</name>
    <name type="common">Root endophyte fungus</name>
    <name type="synonym">Piriformospora indica</name>
    <dbReference type="NCBI Taxonomy" id="1109443"/>
    <lineage>
        <taxon>Eukaryota</taxon>
        <taxon>Fungi</taxon>
        <taxon>Dikarya</taxon>
        <taxon>Basidiomycota</taxon>
        <taxon>Agaricomycotina</taxon>
        <taxon>Agaricomycetes</taxon>
        <taxon>Sebacinales</taxon>
        <taxon>Serendipitaceae</taxon>
        <taxon>Serendipita</taxon>
    </lineage>
</organism>
<sequence length="381" mass="43208">MSPPPFDRRPNVHTPASRRTRLRSGRPSDKPQHTKNIRGPPWQLPPNDPHSAQGLFPLDNSNSSLVYAPSNLAEEPSGIPITPPICEQDTHPHTAEAAILNLHDRQPDATTPNASEIQLSEQDERFIGNESHFSPEQQGEIRPFYKQYYQNNNQRSPLTVEVSDETTKTGKVRDNARVTKAICNFCGKQKPTLQKMARHQKKCLDLKGKYYCKKLQGELPCPRKYRDKQELDRHVRRDHVYRIRKRKPTANQETHSISAGADYASSEGPSWTTTRPKKKKCCQILAPSLPPSKVLGKNGGKSSRKPRPRPAMRKPRHDQRLGSEDPFVGAVYPDDAHHDPLVPEQVPLCGEPSQDRDYVSWVKKQASEDSFIPGYTNGWEF</sequence>
<feature type="compositionally biased region" description="Basic and acidic residues" evidence="1">
    <location>
        <begin position="1"/>
        <end position="10"/>
    </location>
</feature>
<name>G4T656_SERID</name>
<evidence type="ECO:0000256" key="1">
    <source>
        <dbReference type="SAM" id="MobiDB-lite"/>
    </source>
</evidence>
<dbReference type="Proteomes" id="UP000007148">
    <property type="component" value="Unassembled WGS sequence"/>
</dbReference>
<dbReference type="AlphaFoldDB" id="G4T656"/>
<accession>G4T656</accession>
<gene>
    <name evidence="2" type="ORF">PIIN_00562</name>
</gene>
<dbReference type="EMBL" id="CAFZ01000006">
    <property type="protein sequence ID" value="CCA66799.1"/>
    <property type="molecule type" value="Genomic_DNA"/>
</dbReference>
<feature type="compositionally biased region" description="Basic residues" evidence="1">
    <location>
        <begin position="302"/>
        <end position="317"/>
    </location>
</feature>
<proteinExistence type="predicted"/>
<protein>
    <submittedName>
        <fullName evidence="2">Uncharacterized protein</fullName>
    </submittedName>
</protein>
<reference evidence="2 3" key="1">
    <citation type="journal article" date="2011" name="PLoS Pathog.">
        <title>Endophytic Life Strategies Decoded by Genome and Transcriptome Analyses of the Mutualistic Root Symbiont Piriformospora indica.</title>
        <authorList>
            <person name="Zuccaro A."/>
            <person name="Lahrmann U."/>
            <person name="Guldener U."/>
            <person name="Langen G."/>
            <person name="Pfiffi S."/>
            <person name="Biedenkopf D."/>
            <person name="Wong P."/>
            <person name="Samans B."/>
            <person name="Grimm C."/>
            <person name="Basiewicz M."/>
            <person name="Murat C."/>
            <person name="Martin F."/>
            <person name="Kogel K.H."/>
        </authorList>
    </citation>
    <scope>NUCLEOTIDE SEQUENCE [LARGE SCALE GENOMIC DNA]</scope>
    <source>
        <strain evidence="2 3">DSM 11827</strain>
    </source>
</reference>
<dbReference type="HOGENOM" id="CLU_725851_0_0_1"/>
<feature type="region of interest" description="Disordered" evidence="1">
    <location>
        <begin position="247"/>
        <end position="354"/>
    </location>
</feature>
<dbReference type="Gene3D" id="3.30.160.60">
    <property type="entry name" value="Classic Zinc Finger"/>
    <property type="match status" value="1"/>
</dbReference>
<keyword evidence="3" id="KW-1185">Reference proteome</keyword>
<dbReference type="InParanoid" id="G4T656"/>
<feature type="region of interest" description="Disordered" evidence="1">
    <location>
        <begin position="1"/>
        <end position="58"/>
    </location>
</feature>